<dbReference type="Gene3D" id="1.10.10.10">
    <property type="entry name" value="Winged helix-like DNA-binding domain superfamily/Winged helix DNA-binding domain"/>
    <property type="match status" value="1"/>
</dbReference>
<feature type="domain" description="HTH marR-type" evidence="1">
    <location>
        <begin position="1"/>
        <end position="143"/>
    </location>
</feature>
<dbReference type="GO" id="GO:0006950">
    <property type="term" value="P:response to stress"/>
    <property type="evidence" value="ECO:0007669"/>
    <property type="project" value="TreeGrafter"/>
</dbReference>
<dbReference type="Proteomes" id="UP000585638">
    <property type="component" value="Unassembled WGS sequence"/>
</dbReference>
<evidence type="ECO:0000259" key="1">
    <source>
        <dbReference type="PROSITE" id="PS50995"/>
    </source>
</evidence>
<accession>A0A7W9NJC6</accession>
<keyword evidence="3" id="KW-1185">Reference proteome</keyword>
<proteinExistence type="predicted"/>
<dbReference type="SMART" id="SM00347">
    <property type="entry name" value="HTH_MARR"/>
    <property type="match status" value="1"/>
</dbReference>
<organism evidence="2 3">
    <name type="scientific">Kutzneria kofuensis</name>
    <dbReference type="NCBI Taxonomy" id="103725"/>
    <lineage>
        <taxon>Bacteria</taxon>
        <taxon>Bacillati</taxon>
        <taxon>Actinomycetota</taxon>
        <taxon>Actinomycetes</taxon>
        <taxon>Pseudonocardiales</taxon>
        <taxon>Pseudonocardiaceae</taxon>
        <taxon>Kutzneria</taxon>
    </lineage>
</organism>
<dbReference type="SUPFAM" id="SSF46785">
    <property type="entry name" value="Winged helix' DNA-binding domain"/>
    <property type="match status" value="1"/>
</dbReference>
<protein>
    <submittedName>
        <fullName evidence="2">DNA-binding MarR family transcriptional regulator</fullName>
    </submittedName>
</protein>
<dbReference type="InterPro" id="IPR039422">
    <property type="entry name" value="MarR/SlyA-like"/>
</dbReference>
<dbReference type="InterPro" id="IPR000835">
    <property type="entry name" value="HTH_MarR-typ"/>
</dbReference>
<name>A0A7W9NJC6_9PSEU</name>
<dbReference type="RefSeq" id="WP_184866421.1">
    <property type="nucleotide sequence ID" value="NZ_BAAAWY010000005.1"/>
</dbReference>
<evidence type="ECO:0000313" key="2">
    <source>
        <dbReference type="EMBL" id="MBB5894504.1"/>
    </source>
</evidence>
<dbReference type="GO" id="GO:0003677">
    <property type="term" value="F:DNA binding"/>
    <property type="evidence" value="ECO:0007669"/>
    <property type="project" value="UniProtKB-KW"/>
</dbReference>
<dbReference type="InterPro" id="IPR036390">
    <property type="entry name" value="WH_DNA-bd_sf"/>
</dbReference>
<gene>
    <name evidence="2" type="ORF">BJ998_005700</name>
</gene>
<dbReference type="PRINTS" id="PR00598">
    <property type="entry name" value="HTHMARR"/>
</dbReference>
<dbReference type="AlphaFoldDB" id="A0A7W9NJC6"/>
<sequence>MADQDPLLAWLYLQQGVKTIEESLSATMEEHCDCTLSEHSALYRLKTAKDQRLTMAELSELLSISPSGVTRLVDRLVRRGWVERVQPPGNRRTVCAVPTEEGLRVLQGQTMVVYWQSVHQHFESILDADDLEAAARIGRKMLEAHGRWDEKRFAPGSP</sequence>
<evidence type="ECO:0000313" key="3">
    <source>
        <dbReference type="Proteomes" id="UP000585638"/>
    </source>
</evidence>
<dbReference type="EMBL" id="JACHIR010000001">
    <property type="protein sequence ID" value="MBB5894504.1"/>
    <property type="molecule type" value="Genomic_DNA"/>
</dbReference>
<keyword evidence="2" id="KW-0238">DNA-binding</keyword>
<dbReference type="PANTHER" id="PTHR33164:SF57">
    <property type="entry name" value="MARR-FAMILY TRANSCRIPTIONAL REGULATOR"/>
    <property type="match status" value="1"/>
</dbReference>
<reference evidence="2 3" key="1">
    <citation type="submission" date="2020-08" db="EMBL/GenBank/DDBJ databases">
        <title>Sequencing the genomes of 1000 actinobacteria strains.</title>
        <authorList>
            <person name="Klenk H.-P."/>
        </authorList>
    </citation>
    <scope>NUCLEOTIDE SEQUENCE [LARGE SCALE GENOMIC DNA]</scope>
    <source>
        <strain evidence="2 3">DSM 43851</strain>
    </source>
</reference>
<dbReference type="GO" id="GO:0003700">
    <property type="term" value="F:DNA-binding transcription factor activity"/>
    <property type="evidence" value="ECO:0007669"/>
    <property type="project" value="InterPro"/>
</dbReference>
<dbReference type="PROSITE" id="PS50995">
    <property type="entry name" value="HTH_MARR_2"/>
    <property type="match status" value="1"/>
</dbReference>
<comment type="caution">
    <text evidence="2">The sequence shown here is derived from an EMBL/GenBank/DDBJ whole genome shotgun (WGS) entry which is preliminary data.</text>
</comment>
<dbReference type="Pfam" id="PF01047">
    <property type="entry name" value="MarR"/>
    <property type="match status" value="1"/>
</dbReference>
<dbReference type="InterPro" id="IPR036388">
    <property type="entry name" value="WH-like_DNA-bd_sf"/>
</dbReference>
<dbReference type="PANTHER" id="PTHR33164">
    <property type="entry name" value="TRANSCRIPTIONAL REGULATOR, MARR FAMILY"/>
    <property type="match status" value="1"/>
</dbReference>